<gene>
    <name evidence="2" type="ORF">MG293_004108</name>
</gene>
<feature type="region of interest" description="Disordered" evidence="1">
    <location>
        <begin position="1"/>
        <end position="53"/>
    </location>
</feature>
<accession>A0AAD4UJQ8</accession>
<evidence type="ECO:0000313" key="3">
    <source>
        <dbReference type="Proteomes" id="UP001214576"/>
    </source>
</evidence>
<dbReference type="AlphaFoldDB" id="A0AAD4UJQ8"/>
<evidence type="ECO:0000256" key="1">
    <source>
        <dbReference type="SAM" id="MobiDB-lite"/>
    </source>
</evidence>
<keyword evidence="3" id="KW-1185">Reference proteome</keyword>
<sequence>MPLPDGVHSPGDVYRGAQGGGHTNRTFVFDDGQCAPRQPGAEDGGRGDGARLDTAGLKMSDLDSEVLPLPPRYRFRDLLLGDQSFQNDDRPPAPLAALLTLGTSQGRKRSVLQPRGLAEDWRPPDAGSGHLLLIGGYVLQARVVVTYRV</sequence>
<organism evidence="2 3">
    <name type="scientific">Ovis ammon polii</name>
    <dbReference type="NCBI Taxonomy" id="230172"/>
    <lineage>
        <taxon>Eukaryota</taxon>
        <taxon>Metazoa</taxon>
        <taxon>Chordata</taxon>
        <taxon>Craniata</taxon>
        <taxon>Vertebrata</taxon>
        <taxon>Euteleostomi</taxon>
        <taxon>Mammalia</taxon>
        <taxon>Eutheria</taxon>
        <taxon>Laurasiatheria</taxon>
        <taxon>Artiodactyla</taxon>
        <taxon>Ruminantia</taxon>
        <taxon>Pecora</taxon>
        <taxon>Bovidae</taxon>
        <taxon>Caprinae</taxon>
        <taxon>Ovis</taxon>
    </lineage>
</organism>
<protein>
    <submittedName>
        <fullName evidence="2">Uncharacterized protein</fullName>
    </submittedName>
</protein>
<dbReference type="Proteomes" id="UP001214576">
    <property type="component" value="Unassembled WGS sequence"/>
</dbReference>
<evidence type="ECO:0000313" key="2">
    <source>
        <dbReference type="EMBL" id="KAI4547553.1"/>
    </source>
</evidence>
<comment type="caution">
    <text evidence="2">The sequence shown here is derived from an EMBL/GenBank/DDBJ whole genome shotgun (WGS) entry which is preliminary data.</text>
</comment>
<reference evidence="2" key="1">
    <citation type="submission" date="2022-03" db="EMBL/GenBank/DDBJ databases">
        <title>Genomic analyses of argali, domestic sheep and their hybrids provide insights into chromosomal evolution, heterosis and genetic basis of agronomic traits.</title>
        <authorList>
            <person name="Li M."/>
        </authorList>
    </citation>
    <scope>NUCLEOTIDE SEQUENCE</scope>
    <source>
        <strain evidence="2">CAU-MHL-2022a</strain>
        <tissue evidence="2">Skin</tissue>
    </source>
</reference>
<dbReference type="EMBL" id="JAKZEL010000002">
    <property type="protein sequence ID" value="KAI4547553.1"/>
    <property type="molecule type" value="Genomic_DNA"/>
</dbReference>
<proteinExistence type="predicted"/>
<name>A0AAD4UJQ8_OVIAM</name>